<feature type="domain" description="Rhamnogalacturonan lyase" evidence="9">
    <location>
        <begin position="363"/>
        <end position="435"/>
    </location>
</feature>
<evidence type="ECO:0000259" key="8">
    <source>
        <dbReference type="Pfam" id="PF14683"/>
    </source>
</evidence>
<dbReference type="Pfam" id="PF14686">
    <property type="entry name" value="fn3_3"/>
    <property type="match status" value="1"/>
</dbReference>
<gene>
    <name evidence="10" type="ORF">KI387_021837</name>
</gene>
<dbReference type="InterPro" id="IPR029411">
    <property type="entry name" value="RG-lyase_III"/>
</dbReference>
<evidence type="ECO:0000256" key="4">
    <source>
        <dbReference type="ARBA" id="ARBA00012437"/>
    </source>
</evidence>
<dbReference type="Gene3D" id="2.60.40.1120">
    <property type="entry name" value="Carboxypeptidase-like, regulatory domain"/>
    <property type="match status" value="1"/>
</dbReference>
<reference evidence="10 11" key="1">
    <citation type="journal article" date="2021" name="Nat. Plants">
        <title>The Taxus genome provides insights into paclitaxel biosynthesis.</title>
        <authorList>
            <person name="Xiong X."/>
            <person name="Gou J."/>
            <person name="Liao Q."/>
            <person name="Li Y."/>
            <person name="Zhou Q."/>
            <person name="Bi G."/>
            <person name="Li C."/>
            <person name="Du R."/>
            <person name="Wang X."/>
            <person name="Sun T."/>
            <person name="Guo L."/>
            <person name="Liang H."/>
            <person name="Lu P."/>
            <person name="Wu Y."/>
            <person name="Zhang Z."/>
            <person name="Ro D.K."/>
            <person name="Shang Y."/>
            <person name="Huang S."/>
            <person name="Yan J."/>
        </authorList>
    </citation>
    <scope>NUCLEOTIDE SEQUENCE [LARGE SCALE GENOMIC DNA]</scope>
    <source>
        <strain evidence="10">Ta-2019</strain>
    </source>
</reference>
<evidence type="ECO:0000256" key="2">
    <source>
        <dbReference type="ARBA" id="ARBA00004613"/>
    </source>
</evidence>
<dbReference type="EMBL" id="JAHRHJ020000004">
    <property type="protein sequence ID" value="KAH9320068.1"/>
    <property type="molecule type" value="Genomic_DNA"/>
</dbReference>
<dbReference type="CDD" id="cd10316">
    <property type="entry name" value="RGL4_M"/>
    <property type="match status" value="1"/>
</dbReference>
<evidence type="ECO:0000256" key="3">
    <source>
        <dbReference type="ARBA" id="ARBA00010418"/>
    </source>
</evidence>
<dbReference type="CDD" id="cd10320">
    <property type="entry name" value="RGL4_N"/>
    <property type="match status" value="1"/>
</dbReference>
<dbReference type="GO" id="GO:0005975">
    <property type="term" value="P:carbohydrate metabolic process"/>
    <property type="evidence" value="ECO:0007669"/>
    <property type="project" value="InterPro"/>
</dbReference>
<comment type="subcellular location">
    <subcellularLocation>
        <location evidence="2">Secreted</location>
    </subcellularLocation>
</comment>
<evidence type="ECO:0000313" key="10">
    <source>
        <dbReference type="EMBL" id="KAH9320068.1"/>
    </source>
</evidence>
<comment type="catalytic activity">
    <reaction evidence="1">
        <text>Endotype eliminative cleavage of L-alpha-rhamnopyranosyl-(1-&gt;4)-alpha-D-galactopyranosyluronic acid bonds of rhamnogalacturonan I domains in ramified hairy regions of pectin leaving L-rhamnopyranose at the reducing end and 4-deoxy-4,5-unsaturated D-galactopyranosyluronic acid at the non-reducing end.</text>
        <dbReference type="EC" id="4.2.2.23"/>
    </reaction>
</comment>
<dbReference type="InterPro" id="IPR011013">
    <property type="entry name" value="Gal_mutarotase_sf_dom"/>
</dbReference>
<sequence length="565" mass="64755">MLNSIYTGELCCDSYHSIPYDLQVHMDNGIVKVTLSKPEGIVTGIEYGGLNNLLEILNKEDNRGYWDLVWSEPGGPGIFDVIKGSEFSVIQADDNQAELSFTRSWDPSQKGTLVPLNIDKRFVMLRGCSGFYTYAIYERPSGWPDFVLGETRVAFKLRQDKFHYMAIADDRQRIMPMPQDRLPGRCEQLAYPEAVLLTNPINKDLKGEVDDKYQYSCENKDNRVHGWISFDPMVGFWKITPSDEFRNGGPLKQNLTSHVGPTTLAMFHSGHYAGDDLDPKFEDGESWQKVFGPIFIYVNSVMKESDPLTLWQDAKQQMLVEVNSWPYRFPASSKFPRTEERGSVCGRLLVKERFTEIEITPANSAFVGLALPGEKGSWQRESKGYQFWTTTDDNGYFTIRNIRAGDYNLYAWVSGTIGDYKNDVIINISAGCNIDMGEVIYEPPRDGPTLWEIGVPTRSAMDFYVPDPNPKFINKLYMDYPHKFRQYGLWERYEDIYPSNDLVYDIGVNDFKKDWFFAHVTRKRSSNGLYEATTWQIKFKLSNVIKDGIYKLRIALASSTLSVLQ</sequence>
<keyword evidence="11" id="KW-1185">Reference proteome</keyword>
<dbReference type="GO" id="GO:0102210">
    <property type="term" value="F:rhamnogalacturonan endolyase activity"/>
    <property type="evidence" value="ECO:0007669"/>
    <property type="project" value="UniProtKB-EC"/>
</dbReference>
<dbReference type="InterPro" id="IPR008979">
    <property type="entry name" value="Galactose-bd-like_sf"/>
</dbReference>
<organism evidence="10 11">
    <name type="scientific">Taxus chinensis</name>
    <name type="common">Chinese yew</name>
    <name type="synonym">Taxus wallichiana var. chinensis</name>
    <dbReference type="NCBI Taxonomy" id="29808"/>
    <lineage>
        <taxon>Eukaryota</taxon>
        <taxon>Viridiplantae</taxon>
        <taxon>Streptophyta</taxon>
        <taxon>Embryophyta</taxon>
        <taxon>Tracheophyta</taxon>
        <taxon>Spermatophyta</taxon>
        <taxon>Pinopsida</taxon>
        <taxon>Pinidae</taxon>
        <taxon>Conifers II</taxon>
        <taxon>Cupressales</taxon>
        <taxon>Taxaceae</taxon>
        <taxon>Taxus</taxon>
    </lineage>
</organism>
<evidence type="ECO:0000313" key="11">
    <source>
        <dbReference type="Proteomes" id="UP000824469"/>
    </source>
</evidence>
<keyword evidence="7" id="KW-0456">Lyase</keyword>
<dbReference type="SUPFAM" id="SSF49785">
    <property type="entry name" value="Galactose-binding domain-like"/>
    <property type="match status" value="1"/>
</dbReference>
<dbReference type="Proteomes" id="UP000824469">
    <property type="component" value="Unassembled WGS sequence"/>
</dbReference>
<dbReference type="InterPro" id="IPR010325">
    <property type="entry name" value="Rhamnogal_lyase"/>
</dbReference>
<dbReference type="Pfam" id="PF06045">
    <property type="entry name" value="Rhamnogal_lyase"/>
    <property type="match status" value="1"/>
</dbReference>
<dbReference type="InterPro" id="IPR014718">
    <property type="entry name" value="GH-type_carb-bd"/>
</dbReference>
<comment type="similarity">
    <text evidence="3">Belongs to the polysaccharide lyase 4 family.</text>
</comment>
<dbReference type="InterPro" id="IPR051850">
    <property type="entry name" value="Polysacch_Lyase_4"/>
</dbReference>
<dbReference type="PANTHER" id="PTHR32018">
    <property type="entry name" value="RHAMNOGALACTURONATE LYASE FAMILY PROTEIN"/>
    <property type="match status" value="1"/>
</dbReference>
<dbReference type="EC" id="4.2.2.23" evidence="4"/>
<dbReference type="GO" id="GO:0005576">
    <property type="term" value="C:extracellular region"/>
    <property type="evidence" value="ECO:0007669"/>
    <property type="project" value="UniProtKB-SubCell"/>
</dbReference>
<dbReference type="OMA" id="ATWYLGN"/>
<dbReference type="GO" id="GO:0030246">
    <property type="term" value="F:carbohydrate binding"/>
    <property type="evidence" value="ECO:0007669"/>
    <property type="project" value="InterPro"/>
</dbReference>
<feature type="non-terminal residue" evidence="10">
    <location>
        <position position="565"/>
    </location>
</feature>
<dbReference type="PANTHER" id="PTHR32018:SF22">
    <property type="entry name" value="RHAMNOGALACTURONAN ENDOLYASE"/>
    <property type="match status" value="1"/>
</dbReference>
<evidence type="ECO:0000256" key="6">
    <source>
        <dbReference type="ARBA" id="ARBA00022729"/>
    </source>
</evidence>
<dbReference type="Gene3D" id="2.70.98.10">
    <property type="match status" value="1"/>
</dbReference>
<evidence type="ECO:0000256" key="7">
    <source>
        <dbReference type="ARBA" id="ARBA00023239"/>
    </source>
</evidence>
<dbReference type="InterPro" id="IPR029413">
    <property type="entry name" value="RG-lyase_II"/>
</dbReference>
<dbReference type="SUPFAM" id="SSF49452">
    <property type="entry name" value="Starch-binding domain-like"/>
    <property type="match status" value="1"/>
</dbReference>
<dbReference type="InterPro" id="IPR013784">
    <property type="entry name" value="Carb-bd-like_fold"/>
</dbReference>
<dbReference type="FunFam" id="2.60.40.1120:FF:000033">
    <property type="entry name" value="Rhamnogalacturonate lyase B"/>
    <property type="match status" value="1"/>
</dbReference>
<name>A0AA38GEP7_TAXCH</name>
<evidence type="ECO:0000259" key="9">
    <source>
        <dbReference type="Pfam" id="PF14686"/>
    </source>
</evidence>
<dbReference type="AlphaFoldDB" id="A0AA38GEP7"/>
<feature type="domain" description="Rhamnogalacturonan lyase" evidence="8">
    <location>
        <begin position="449"/>
        <end position="560"/>
    </location>
</feature>
<dbReference type="SUPFAM" id="SSF74650">
    <property type="entry name" value="Galactose mutarotase-like"/>
    <property type="match status" value="1"/>
</dbReference>
<accession>A0AA38GEP7</accession>
<keyword evidence="5" id="KW-0964">Secreted</keyword>
<protein>
    <recommendedName>
        <fullName evidence="4">rhamnogalacturonan endolyase</fullName>
        <ecNumber evidence="4">4.2.2.23</ecNumber>
    </recommendedName>
</protein>
<proteinExistence type="inferred from homology"/>
<keyword evidence="6" id="KW-0732">Signal</keyword>
<dbReference type="Pfam" id="PF14683">
    <property type="entry name" value="CBM-like"/>
    <property type="match status" value="1"/>
</dbReference>
<evidence type="ECO:0000256" key="1">
    <source>
        <dbReference type="ARBA" id="ARBA00001324"/>
    </source>
</evidence>
<evidence type="ECO:0000256" key="5">
    <source>
        <dbReference type="ARBA" id="ARBA00022525"/>
    </source>
</evidence>
<comment type="caution">
    <text evidence="10">The sequence shown here is derived from an EMBL/GenBank/DDBJ whole genome shotgun (WGS) entry which is preliminary data.</text>
</comment>